<accession>R7RYA7</accession>
<dbReference type="PANTHER" id="PTHR45856:SF11">
    <property type="entry name" value="FUNGAL LIPASE-LIKE DOMAIN-CONTAINING PROTEIN"/>
    <property type="match status" value="1"/>
</dbReference>
<protein>
    <submittedName>
        <fullName evidence="7">Alpha/beta-hydrolase</fullName>
    </submittedName>
</protein>
<dbReference type="Proteomes" id="UP000053927">
    <property type="component" value="Unassembled WGS sequence"/>
</dbReference>
<dbReference type="GO" id="GO:0006629">
    <property type="term" value="P:lipid metabolic process"/>
    <property type="evidence" value="ECO:0007669"/>
    <property type="project" value="InterPro"/>
</dbReference>
<dbReference type="OMA" id="RWPNPNH"/>
<keyword evidence="1" id="KW-1015">Disulfide bond</keyword>
<evidence type="ECO:0000256" key="1">
    <source>
        <dbReference type="ARBA" id="ARBA00023157"/>
    </source>
</evidence>
<dbReference type="SUPFAM" id="SSF53474">
    <property type="entry name" value="alpha/beta-Hydrolases"/>
    <property type="match status" value="1"/>
</dbReference>
<keyword evidence="8" id="KW-1185">Reference proteome</keyword>
<comment type="catalytic activity">
    <reaction evidence="3">
        <text>a diacylglycerol + H2O = a monoacylglycerol + a fatty acid + H(+)</text>
        <dbReference type="Rhea" id="RHEA:32731"/>
        <dbReference type="ChEBI" id="CHEBI:15377"/>
        <dbReference type="ChEBI" id="CHEBI:15378"/>
        <dbReference type="ChEBI" id="CHEBI:17408"/>
        <dbReference type="ChEBI" id="CHEBI:18035"/>
        <dbReference type="ChEBI" id="CHEBI:28868"/>
    </reaction>
</comment>
<proteinExistence type="inferred from homology"/>
<dbReference type="OrthoDB" id="438440at2759"/>
<comment type="catalytic activity">
    <reaction evidence="4">
        <text>a monoacylglycerol + H2O = glycerol + a fatty acid + H(+)</text>
        <dbReference type="Rhea" id="RHEA:15245"/>
        <dbReference type="ChEBI" id="CHEBI:15377"/>
        <dbReference type="ChEBI" id="CHEBI:15378"/>
        <dbReference type="ChEBI" id="CHEBI:17408"/>
        <dbReference type="ChEBI" id="CHEBI:17754"/>
        <dbReference type="ChEBI" id="CHEBI:28868"/>
    </reaction>
</comment>
<evidence type="ECO:0000256" key="3">
    <source>
        <dbReference type="ARBA" id="ARBA00047591"/>
    </source>
</evidence>
<dbReference type="RefSeq" id="XP_007311629.1">
    <property type="nucleotide sequence ID" value="XM_007311567.1"/>
</dbReference>
<sequence length="282" mass="30608">MRVLNLALVLATFLGEVVHAVPVKRSISQELYDDLSFYVEYAFSAYSTTCASPSGNTLVTEFSNNSTDTQGFIARDDTRQEIIVSLRGSTTLQDYLTDVDILLVPFKASGTSPPAGTLAHLGFLTAWNSVASTVLSIVQEQLDAHPGYALVTSGHSLGGSLASLAGITLQQNFPSNSVRMYTYGQVRTGNDVYAYWVNDKFGTNAYRSVHTTDIVPHLIPRAIGYRHHGIEYWENPDPASPENTTQCAADGEDPDCSDSVVFGDADAHLVYYGIKNSTPFCS</sequence>
<dbReference type="GeneID" id="18799182"/>
<feature type="chain" id="PRO_5004455220" evidence="5">
    <location>
        <begin position="21"/>
        <end position="282"/>
    </location>
</feature>
<dbReference type="InterPro" id="IPR029058">
    <property type="entry name" value="AB_hydrolase_fold"/>
</dbReference>
<dbReference type="EMBL" id="JH687406">
    <property type="protein sequence ID" value="EIM79332.1"/>
    <property type="molecule type" value="Genomic_DNA"/>
</dbReference>
<dbReference type="Pfam" id="PF01764">
    <property type="entry name" value="Lipase_3"/>
    <property type="match status" value="1"/>
</dbReference>
<keyword evidence="7" id="KW-0378">Hydrolase</keyword>
<name>R7RYA7_STEHR</name>
<dbReference type="InterPro" id="IPR051218">
    <property type="entry name" value="Sec_MonoDiacylglyc_Lipase"/>
</dbReference>
<comment type="similarity">
    <text evidence="2">Belongs to the AB hydrolase superfamily. Lipase family. Class 3 subfamily.</text>
</comment>
<organism evidence="7 8">
    <name type="scientific">Stereum hirsutum (strain FP-91666)</name>
    <name type="common">White-rot fungus</name>
    <dbReference type="NCBI Taxonomy" id="721885"/>
    <lineage>
        <taxon>Eukaryota</taxon>
        <taxon>Fungi</taxon>
        <taxon>Dikarya</taxon>
        <taxon>Basidiomycota</taxon>
        <taxon>Agaricomycotina</taxon>
        <taxon>Agaricomycetes</taxon>
        <taxon>Russulales</taxon>
        <taxon>Stereaceae</taxon>
        <taxon>Stereum</taxon>
    </lineage>
</organism>
<dbReference type="CDD" id="cd00519">
    <property type="entry name" value="Lipase_3"/>
    <property type="match status" value="1"/>
</dbReference>
<keyword evidence="5" id="KW-0732">Signal</keyword>
<evidence type="ECO:0000256" key="2">
    <source>
        <dbReference type="ARBA" id="ARBA00043996"/>
    </source>
</evidence>
<dbReference type="KEGG" id="shs:STEHIDRAFT_143259"/>
<feature type="signal peptide" evidence="5">
    <location>
        <begin position="1"/>
        <end position="20"/>
    </location>
</feature>
<dbReference type="GO" id="GO:0016787">
    <property type="term" value="F:hydrolase activity"/>
    <property type="evidence" value="ECO:0007669"/>
    <property type="project" value="UniProtKB-KW"/>
</dbReference>
<dbReference type="Gene3D" id="3.40.50.1820">
    <property type="entry name" value="alpha/beta hydrolase"/>
    <property type="match status" value="1"/>
</dbReference>
<evidence type="ECO:0000256" key="5">
    <source>
        <dbReference type="SAM" id="SignalP"/>
    </source>
</evidence>
<evidence type="ECO:0000259" key="6">
    <source>
        <dbReference type="Pfam" id="PF01764"/>
    </source>
</evidence>
<reference evidence="8" key="1">
    <citation type="journal article" date="2012" name="Science">
        <title>The Paleozoic origin of enzymatic lignin decomposition reconstructed from 31 fungal genomes.</title>
        <authorList>
            <person name="Floudas D."/>
            <person name="Binder M."/>
            <person name="Riley R."/>
            <person name="Barry K."/>
            <person name="Blanchette R.A."/>
            <person name="Henrissat B."/>
            <person name="Martinez A.T."/>
            <person name="Otillar R."/>
            <person name="Spatafora J.W."/>
            <person name="Yadav J.S."/>
            <person name="Aerts A."/>
            <person name="Benoit I."/>
            <person name="Boyd A."/>
            <person name="Carlson A."/>
            <person name="Copeland A."/>
            <person name="Coutinho P.M."/>
            <person name="de Vries R.P."/>
            <person name="Ferreira P."/>
            <person name="Findley K."/>
            <person name="Foster B."/>
            <person name="Gaskell J."/>
            <person name="Glotzer D."/>
            <person name="Gorecki P."/>
            <person name="Heitman J."/>
            <person name="Hesse C."/>
            <person name="Hori C."/>
            <person name="Igarashi K."/>
            <person name="Jurgens J.A."/>
            <person name="Kallen N."/>
            <person name="Kersten P."/>
            <person name="Kohler A."/>
            <person name="Kuees U."/>
            <person name="Kumar T.K.A."/>
            <person name="Kuo A."/>
            <person name="LaButti K."/>
            <person name="Larrondo L.F."/>
            <person name="Lindquist E."/>
            <person name="Ling A."/>
            <person name="Lombard V."/>
            <person name="Lucas S."/>
            <person name="Lundell T."/>
            <person name="Martin R."/>
            <person name="McLaughlin D.J."/>
            <person name="Morgenstern I."/>
            <person name="Morin E."/>
            <person name="Murat C."/>
            <person name="Nagy L.G."/>
            <person name="Nolan M."/>
            <person name="Ohm R.A."/>
            <person name="Patyshakuliyeva A."/>
            <person name="Rokas A."/>
            <person name="Ruiz-Duenas F.J."/>
            <person name="Sabat G."/>
            <person name="Salamov A."/>
            <person name="Samejima M."/>
            <person name="Schmutz J."/>
            <person name="Slot J.C."/>
            <person name="St John F."/>
            <person name="Stenlid J."/>
            <person name="Sun H."/>
            <person name="Sun S."/>
            <person name="Syed K."/>
            <person name="Tsang A."/>
            <person name="Wiebenga A."/>
            <person name="Young D."/>
            <person name="Pisabarro A."/>
            <person name="Eastwood D.C."/>
            <person name="Martin F."/>
            <person name="Cullen D."/>
            <person name="Grigoriev I.V."/>
            <person name="Hibbett D.S."/>
        </authorList>
    </citation>
    <scope>NUCLEOTIDE SEQUENCE [LARGE SCALE GENOMIC DNA]</scope>
    <source>
        <strain evidence="8">FP-91666</strain>
    </source>
</reference>
<feature type="domain" description="Fungal lipase-type" evidence="6">
    <location>
        <begin position="83"/>
        <end position="220"/>
    </location>
</feature>
<dbReference type="eggNOG" id="KOG4569">
    <property type="taxonomic scope" value="Eukaryota"/>
</dbReference>
<evidence type="ECO:0000256" key="4">
    <source>
        <dbReference type="ARBA" id="ARBA00048461"/>
    </source>
</evidence>
<dbReference type="AlphaFoldDB" id="R7RYA7"/>
<dbReference type="InterPro" id="IPR002921">
    <property type="entry name" value="Fungal_lipase-type"/>
</dbReference>
<gene>
    <name evidence="7" type="ORF">STEHIDRAFT_143259</name>
</gene>
<evidence type="ECO:0000313" key="7">
    <source>
        <dbReference type="EMBL" id="EIM79332.1"/>
    </source>
</evidence>
<evidence type="ECO:0000313" key="8">
    <source>
        <dbReference type="Proteomes" id="UP000053927"/>
    </source>
</evidence>
<dbReference type="PANTHER" id="PTHR45856">
    <property type="entry name" value="ALPHA/BETA-HYDROLASES SUPERFAMILY PROTEIN"/>
    <property type="match status" value="1"/>
</dbReference>